<name>A0A3B7MJ95_9BACT</name>
<keyword evidence="3" id="KW-1185">Reference proteome</keyword>
<dbReference type="Proteomes" id="UP000263900">
    <property type="component" value="Chromosome"/>
</dbReference>
<evidence type="ECO:0000259" key="1">
    <source>
        <dbReference type="Pfam" id="PF00027"/>
    </source>
</evidence>
<evidence type="ECO:0000313" key="2">
    <source>
        <dbReference type="EMBL" id="AXY74524.1"/>
    </source>
</evidence>
<dbReference type="Pfam" id="PF00027">
    <property type="entry name" value="cNMP_binding"/>
    <property type="match status" value="1"/>
</dbReference>
<protein>
    <submittedName>
        <fullName evidence="2">Crp/Fnr family transcriptional regulator</fullName>
    </submittedName>
</protein>
<dbReference type="CDD" id="cd00038">
    <property type="entry name" value="CAP_ED"/>
    <property type="match status" value="1"/>
</dbReference>
<gene>
    <name evidence="2" type="ORF">D3H65_11270</name>
</gene>
<feature type="domain" description="Cyclic nucleotide-binding" evidence="1">
    <location>
        <begin position="30"/>
        <end position="116"/>
    </location>
</feature>
<dbReference type="InterPro" id="IPR014710">
    <property type="entry name" value="RmlC-like_jellyroll"/>
</dbReference>
<organism evidence="2 3">
    <name type="scientific">Paraflavitalea soli</name>
    <dbReference type="NCBI Taxonomy" id="2315862"/>
    <lineage>
        <taxon>Bacteria</taxon>
        <taxon>Pseudomonadati</taxon>
        <taxon>Bacteroidota</taxon>
        <taxon>Chitinophagia</taxon>
        <taxon>Chitinophagales</taxon>
        <taxon>Chitinophagaceae</taxon>
        <taxon>Paraflavitalea</taxon>
    </lineage>
</organism>
<proteinExistence type="predicted"/>
<dbReference type="KEGG" id="pseg:D3H65_11270"/>
<dbReference type="RefSeq" id="WP_119050411.1">
    <property type="nucleotide sequence ID" value="NZ_CP032157.1"/>
</dbReference>
<dbReference type="OrthoDB" id="9152304at2"/>
<reference evidence="2 3" key="1">
    <citation type="submission" date="2018-09" db="EMBL/GenBank/DDBJ databases">
        <title>Genome sequencing of strain 6GH32-13.</title>
        <authorList>
            <person name="Weon H.-Y."/>
            <person name="Heo J."/>
            <person name="Kwon S.-W."/>
        </authorList>
    </citation>
    <scope>NUCLEOTIDE SEQUENCE [LARGE SCALE GENOMIC DNA]</scope>
    <source>
        <strain evidence="2 3">5GH32-13</strain>
    </source>
</reference>
<dbReference type="AlphaFoldDB" id="A0A3B7MJ95"/>
<sequence>MYEVFKQYIKDKVSITDEEFALIQSLGTLKKLQKKQFLLHEGMVWKYNAFVCKGCLRTYRIDDKGNEHILQFSIENWWAGDRESLITGNPAQSNIEALEDSVILLFTQEQFATICKEIPAFNSMVINILEKSFIAAQNRIHASISYSTEEKYQNFLHSYPGIANRVPQHMIASYLGVTAETLSRLRNQATKK</sequence>
<dbReference type="EMBL" id="CP032157">
    <property type="protein sequence ID" value="AXY74524.1"/>
    <property type="molecule type" value="Genomic_DNA"/>
</dbReference>
<accession>A0A3B7MJ95</accession>
<dbReference type="SUPFAM" id="SSF51206">
    <property type="entry name" value="cAMP-binding domain-like"/>
    <property type="match status" value="1"/>
</dbReference>
<dbReference type="InterPro" id="IPR000595">
    <property type="entry name" value="cNMP-bd_dom"/>
</dbReference>
<dbReference type="InterPro" id="IPR018490">
    <property type="entry name" value="cNMP-bd_dom_sf"/>
</dbReference>
<evidence type="ECO:0000313" key="3">
    <source>
        <dbReference type="Proteomes" id="UP000263900"/>
    </source>
</evidence>
<dbReference type="Gene3D" id="2.60.120.10">
    <property type="entry name" value="Jelly Rolls"/>
    <property type="match status" value="1"/>
</dbReference>